<dbReference type="Pfam" id="PF03062">
    <property type="entry name" value="MBOAT"/>
    <property type="match status" value="1"/>
</dbReference>
<dbReference type="GO" id="GO:0004144">
    <property type="term" value="F:diacylglycerol O-acyltransferase activity"/>
    <property type="evidence" value="ECO:0007669"/>
    <property type="project" value="TreeGrafter"/>
</dbReference>
<evidence type="ECO:0000313" key="15">
    <source>
        <dbReference type="Proteomes" id="UP000007799"/>
    </source>
</evidence>
<gene>
    <name evidence="14" type="ORF">PTSG_02810</name>
</gene>
<dbReference type="STRING" id="946362.F2U3E2"/>
<comment type="subcellular location">
    <subcellularLocation>
        <location evidence="1 10">Endoplasmic reticulum membrane</location>
        <topology evidence="1 10">Multi-pass membrane protein</topology>
    </subcellularLocation>
</comment>
<dbReference type="OMA" id="RCHDYRR"/>
<feature type="transmembrane region" description="Helical" evidence="13">
    <location>
        <begin position="357"/>
        <end position="375"/>
    </location>
</feature>
<proteinExistence type="inferred from homology"/>
<dbReference type="RefSeq" id="XP_004996319.1">
    <property type="nucleotide sequence ID" value="XM_004996262.1"/>
</dbReference>
<feature type="region of interest" description="Disordered" evidence="12">
    <location>
        <begin position="200"/>
        <end position="316"/>
    </location>
</feature>
<dbReference type="PANTHER" id="PTHR10408:SF7">
    <property type="entry name" value="DIACYLGLYCEROL O-ACYLTRANSFERASE 1"/>
    <property type="match status" value="1"/>
</dbReference>
<evidence type="ECO:0000256" key="12">
    <source>
        <dbReference type="SAM" id="MobiDB-lite"/>
    </source>
</evidence>
<feature type="transmembrane region" description="Helical" evidence="13">
    <location>
        <begin position="407"/>
        <end position="428"/>
    </location>
</feature>
<feature type="compositionally biased region" description="Basic residues" evidence="12">
    <location>
        <begin position="267"/>
        <end position="281"/>
    </location>
</feature>
<feature type="transmembrane region" description="Helical" evidence="13">
    <location>
        <begin position="142"/>
        <end position="162"/>
    </location>
</feature>
<dbReference type="InParanoid" id="F2U3E2"/>
<feature type="transmembrane region" description="Helical" evidence="13">
    <location>
        <begin position="478"/>
        <end position="511"/>
    </location>
</feature>
<reference evidence="14" key="1">
    <citation type="submission" date="2009-08" db="EMBL/GenBank/DDBJ databases">
        <title>Annotation of Salpingoeca rosetta.</title>
        <authorList>
            <consortium name="The Broad Institute Genome Sequencing Platform"/>
            <person name="Russ C."/>
            <person name="Cuomo C."/>
            <person name="Burger G."/>
            <person name="Gray M.W."/>
            <person name="Holland P.W.H."/>
            <person name="King N."/>
            <person name="Lang F.B.F."/>
            <person name="Roger A.J."/>
            <person name="Ruiz-Trillo I."/>
            <person name="Young S.K."/>
            <person name="Zeng Q."/>
            <person name="Gargeya S."/>
            <person name="Alvarado L."/>
            <person name="Berlin A."/>
            <person name="Chapman S.B."/>
            <person name="Chen Z."/>
            <person name="Freedman E."/>
            <person name="Gellesch M."/>
            <person name="Goldberg J."/>
            <person name="Griggs A."/>
            <person name="Gujja S."/>
            <person name="Heilman E."/>
            <person name="Heiman D."/>
            <person name="Howarth C."/>
            <person name="Mehta T."/>
            <person name="Neiman D."/>
            <person name="Pearson M."/>
            <person name="Roberts A."/>
            <person name="Saif S."/>
            <person name="Shea T."/>
            <person name="Shenoy N."/>
            <person name="Sisk P."/>
            <person name="Stolte C."/>
            <person name="Sykes S."/>
            <person name="White J."/>
            <person name="Yandava C."/>
            <person name="Haas B."/>
            <person name="Nusbaum C."/>
            <person name="Birren B."/>
        </authorList>
    </citation>
    <scope>NUCLEOTIDE SEQUENCE [LARGE SCALE GENOMIC DNA]</scope>
    <source>
        <strain evidence="14">ATCC 50818</strain>
    </source>
</reference>
<feature type="transmembrane region" description="Helical" evidence="13">
    <location>
        <begin position="531"/>
        <end position="549"/>
    </location>
</feature>
<sequence>MSTESPLRHFRVLEKIRRKSGIADVLPLEPPKKMKKDIHMFEMPAHAARESMLSSGSGFNNYRGLYNLAIIALLAFGVRLVLENIRKYGLLIRPATAVDVFMTPEALWGFFLILSLNVYILTALFVEKAAARETIGPRVARLLHWTNVIACMAVANSLILVIHPPPLVSFFALFETAIVWMKLISYVAVNQHYREKMQLENANKHSRRGSFSNKTADVRTLRRRQTSAKKEGGVDGAANGNGDAHQHQKQQQQHEHSHRHDHEGGRNGKHSRQGSTGKHKRGGSDGASAAIAKEHGGGGGDGHQHHKQKQEKPRPLVYPENLSTKNIYMYMLFPTLCYEIEFPRTPRVRVRFLIRRIIEVVFLFAVIVTLAQQWVMPTVENTFKDGADPSLYHLIDRTLKLSVPNNIIWLCMFYFYFHSFLNAIGELLRFADRQFYRDWWNATSISYFWKNWNIPVHKWAVRHVYRPLTSQGYTRTQAMVVVFMFSAVMHEVLVSVPLGLFRMWSFLAMLAQVPLAALTDKFLVGTPYGNVVVWSSVFFGQPMAIMLYVQAYLLRQREQQLEAAAAAVGDGL</sequence>
<keyword evidence="9 10" id="KW-0012">Acyltransferase</keyword>
<dbReference type="AlphaFoldDB" id="F2U3E2"/>
<keyword evidence="5 13" id="KW-0812">Transmembrane</keyword>
<dbReference type="OrthoDB" id="10039049at2759"/>
<keyword evidence="15" id="KW-1185">Reference proteome</keyword>
<evidence type="ECO:0000256" key="1">
    <source>
        <dbReference type="ARBA" id="ARBA00004477"/>
    </source>
</evidence>
<keyword evidence="8 10" id="KW-0472">Membrane</keyword>
<dbReference type="PIRSF" id="PIRSF000439">
    <property type="entry name" value="Oat_ACAT_DAG_ARE"/>
    <property type="match status" value="1"/>
</dbReference>
<organism evidence="15">
    <name type="scientific">Salpingoeca rosetta (strain ATCC 50818 / BSB-021)</name>
    <dbReference type="NCBI Taxonomy" id="946362"/>
    <lineage>
        <taxon>Eukaryota</taxon>
        <taxon>Choanoflagellata</taxon>
        <taxon>Craspedida</taxon>
        <taxon>Salpingoecidae</taxon>
        <taxon>Salpingoeca</taxon>
    </lineage>
</organism>
<feature type="active site" evidence="11">
    <location>
        <position position="490"/>
    </location>
</feature>
<keyword evidence="4 10" id="KW-0808">Transferase</keyword>
<comment type="similarity">
    <text evidence="3 10">Belongs to the membrane-bound acyltransferase family. Sterol o-acyltransferase subfamily.</text>
</comment>
<keyword evidence="6 10" id="KW-0256">Endoplasmic reticulum</keyword>
<dbReference type="KEGG" id="sre:PTSG_02810"/>
<evidence type="ECO:0000256" key="5">
    <source>
        <dbReference type="ARBA" id="ARBA00022692"/>
    </source>
</evidence>
<evidence type="ECO:0000256" key="13">
    <source>
        <dbReference type="SAM" id="Phobius"/>
    </source>
</evidence>
<name>F2U3E2_SALR5</name>
<evidence type="ECO:0000313" key="14">
    <source>
        <dbReference type="EMBL" id="EGD82136.1"/>
    </source>
</evidence>
<keyword evidence="7 13" id="KW-1133">Transmembrane helix</keyword>
<feature type="transmembrane region" description="Helical" evidence="13">
    <location>
        <begin position="64"/>
        <end position="82"/>
    </location>
</feature>
<dbReference type="GeneID" id="16076905"/>
<evidence type="ECO:0000256" key="7">
    <source>
        <dbReference type="ARBA" id="ARBA00022989"/>
    </source>
</evidence>
<evidence type="ECO:0000256" key="6">
    <source>
        <dbReference type="ARBA" id="ARBA00022824"/>
    </source>
</evidence>
<dbReference type="EMBL" id="GL832960">
    <property type="protein sequence ID" value="EGD82136.1"/>
    <property type="molecule type" value="Genomic_DNA"/>
</dbReference>
<accession>F2U3E2</accession>
<dbReference type="Proteomes" id="UP000007799">
    <property type="component" value="Unassembled WGS sequence"/>
</dbReference>
<dbReference type="InterPro" id="IPR004299">
    <property type="entry name" value="MBOAT_fam"/>
</dbReference>
<protein>
    <recommendedName>
        <fullName evidence="10">O-acyltransferase</fullName>
    </recommendedName>
</protein>
<comment type="pathway">
    <text evidence="2">Lipid metabolism.</text>
</comment>
<evidence type="ECO:0000256" key="10">
    <source>
        <dbReference type="PIRNR" id="PIRNR000439"/>
    </source>
</evidence>
<evidence type="ECO:0000256" key="11">
    <source>
        <dbReference type="PIRSR" id="PIRSR000439-1"/>
    </source>
</evidence>
<evidence type="ECO:0000256" key="8">
    <source>
        <dbReference type="ARBA" id="ARBA00023136"/>
    </source>
</evidence>
<dbReference type="GO" id="GO:0005789">
    <property type="term" value="C:endoplasmic reticulum membrane"/>
    <property type="evidence" value="ECO:0007669"/>
    <property type="project" value="UniProtKB-SubCell"/>
</dbReference>
<feature type="transmembrane region" description="Helical" evidence="13">
    <location>
        <begin position="168"/>
        <end position="189"/>
    </location>
</feature>
<evidence type="ECO:0000256" key="2">
    <source>
        <dbReference type="ARBA" id="ARBA00005189"/>
    </source>
</evidence>
<evidence type="ECO:0000256" key="9">
    <source>
        <dbReference type="ARBA" id="ARBA00023315"/>
    </source>
</evidence>
<dbReference type="FunCoup" id="F2U3E2">
    <property type="interactions" value="458"/>
</dbReference>
<dbReference type="eggNOG" id="KOG0380">
    <property type="taxonomic scope" value="Eukaryota"/>
</dbReference>
<evidence type="ECO:0000256" key="3">
    <source>
        <dbReference type="ARBA" id="ARBA00009010"/>
    </source>
</evidence>
<dbReference type="PANTHER" id="PTHR10408">
    <property type="entry name" value="STEROL O-ACYLTRANSFERASE"/>
    <property type="match status" value="1"/>
</dbReference>
<feature type="transmembrane region" description="Helical" evidence="13">
    <location>
        <begin position="106"/>
        <end position="126"/>
    </location>
</feature>
<dbReference type="InterPro" id="IPR014371">
    <property type="entry name" value="Oat_ACAT_DAG_ARE"/>
</dbReference>
<evidence type="ECO:0000256" key="4">
    <source>
        <dbReference type="ARBA" id="ARBA00022679"/>
    </source>
</evidence>
<feature type="compositionally biased region" description="Basic and acidic residues" evidence="12">
    <location>
        <begin position="252"/>
        <end position="266"/>
    </location>
</feature>
<dbReference type="GO" id="GO:0019432">
    <property type="term" value="P:triglyceride biosynthetic process"/>
    <property type="evidence" value="ECO:0007669"/>
    <property type="project" value="TreeGrafter"/>
</dbReference>